<evidence type="ECO:0000313" key="3">
    <source>
        <dbReference type="Proteomes" id="UP000092462"/>
    </source>
</evidence>
<feature type="region of interest" description="Disordered" evidence="1">
    <location>
        <begin position="817"/>
        <end position="869"/>
    </location>
</feature>
<evidence type="ECO:0000256" key="1">
    <source>
        <dbReference type="SAM" id="MobiDB-lite"/>
    </source>
</evidence>
<feature type="compositionally biased region" description="Acidic residues" evidence="1">
    <location>
        <begin position="443"/>
        <end position="459"/>
    </location>
</feature>
<dbReference type="VEuPathDB" id="VectorBase:PPAPM1_002575"/>
<feature type="compositionally biased region" description="Polar residues" evidence="1">
    <location>
        <begin position="817"/>
        <end position="860"/>
    </location>
</feature>
<dbReference type="AlphaFoldDB" id="A0A1B0D7F7"/>
<accession>A0A1B0D7F7</accession>
<feature type="region of interest" description="Disordered" evidence="1">
    <location>
        <begin position="638"/>
        <end position="659"/>
    </location>
</feature>
<feature type="compositionally biased region" description="Basic residues" evidence="1">
    <location>
        <begin position="126"/>
        <end position="162"/>
    </location>
</feature>
<feature type="region of interest" description="Disordered" evidence="1">
    <location>
        <begin position="440"/>
        <end position="497"/>
    </location>
</feature>
<proteinExistence type="predicted"/>
<protein>
    <recommendedName>
        <fullName evidence="4">C3H1-type domain-containing protein</fullName>
    </recommendedName>
</protein>
<sequence length="904" mass="102044">SDFFCKWSDNYSLRLRKSAFLCRISNFLTLNVLPQAPMATAVDAVGEREEGEIVESTEYEDISSDEEFTLRLRIEELEARNFELEQIANISGLATNPYELSTGRERVGKENLQKFRSRSDEELRTPKKVRRPVTRATHTHPVSRRRRLQKAQKTRKRKKRRLSQSSSENDCKLDRDELRAALNRSIDSRFDVIEVPVEIPVITIDDDEEEDVLKLRLEALQSKQEIKSELQGILPGKEGQGEVEEESEEQELRLIALKSAIVKKHEARKKRKTEEDGPYSPTDDLDCVMVNSPAKADECSMDISPLDSPGIPPENPVVVDMEISNDAPGQEAKLEEENVESEDEMALRNLLLSTVKKPPEPEKPLESPMEVSLEEDCLRSLLLSTMKKSKKEEPSEPQKSPPIPEIVPLERVKKTVERKSQMVTDLPAIKVSPLVISLRESDSDSDEWLADGPETAELEVDNKSPASLVMDSPCDSPASPQVPPPAQSQEAKKGPTKAFQEKLDLFLKQARSTVEKQKVPTPKTQVIKLPKTPLALSHLPASSQLEYRRLVARMNHLERQKKRQLEQKSLPAAKRSSAGSDAADKAILKTSNNIKIVVQNNVEEAKNEAAELTVVVRKDEPLRKKVLMKSAQSIGVRNGIKSPEKGAKRKVPVSNSGPHEEEAVLERLLKRISKMPDQKKHKALEVYEKHFSKTSATFLEGLDSLLVMVKRVQSEKIEQYRLQDELTRLKKQVKLVEDSLAQQKTVVQRLTPKMTFQHKNILKYRNKCVSLNKMCLKLGQIVVGTKYRLPSDTKRKLMEKFQALAVETKRLKEIQVTDGSKVSQDDQGNSNEVTIDENQQNDVTSSEQSLTAGNSQNTYKSPLDHMNSHPTANPDAVVCPFDLMGKCEDSECHYSHLNDAQEAR</sequence>
<feature type="region of interest" description="Disordered" evidence="1">
    <location>
        <begin position="116"/>
        <end position="171"/>
    </location>
</feature>
<feature type="region of interest" description="Disordered" evidence="1">
    <location>
        <begin position="560"/>
        <end position="583"/>
    </location>
</feature>
<dbReference type="Proteomes" id="UP000092462">
    <property type="component" value="Unassembled WGS sequence"/>
</dbReference>
<reference evidence="2" key="1">
    <citation type="submission" date="2022-08" db="UniProtKB">
        <authorList>
            <consortium name="EnsemblMetazoa"/>
        </authorList>
    </citation>
    <scope>IDENTIFICATION</scope>
    <source>
        <strain evidence="2">Israel</strain>
    </source>
</reference>
<name>A0A1B0D7F7_PHLPP</name>
<feature type="region of interest" description="Disordered" evidence="1">
    <location>
        <begin position="353"/>
        <end position="412"/>
    </location>
</feature>
<organism evidence="2 3">
    <name type="scientific">Phlebotomus papatasi</name>
    <name type="common">Sandfly</name>
    <dbReference type="NCBI Taxonomy" id="29031"/>
    <lineage>
        <taxon>Eukaryota</taxon>
        <taxon>Metazoa</taxon>
        <taxon>Ecdysozoa</taxon>
        <taxon>Arthropoda</taxon>
        <taxon>Hexapoda</taxon>
        <taxon>Insecta</taxon>
        <taxon>Pterygota</taxon>
        <taxon>Neoptera</taxon>
        <taxon>Endopterygota</taxon>
        <taxon>Diptera</taxon>
        <taxon>Nematocera</taxon>
        <taxon>Psychodoidea</taxon>
        <taxon>Psychodidae</taxon>
        <taxon>Phlebotomus</taxon>
        <taxon>Phlebotomus</taxon>
    </lineage>
</organism>
<keyword evidence="3" id="KW-1185">Reference proteome</keyword>
<dbReference type="EMBL" id="AJVK01003920">
    <property type="status" value="NOT_ANNOTATED_CDS"/>
    <property type="molecule type" value="Genomic_DNA"/>
</dbReference>
<feature type="region of interest" description="Disordered" evidence="1">
    <location>
        <begin position="263"/>
        <end position="285"/>
    </location>
</feature>
<dbReference type="EnsemblMetazoa" id="PPAI003480-RA">
    <property type="protein sequence ID" value="PPAI003480-PA"/>
    <property type="gene ID" value="PPAI003480"/>
</dbReference>
<dbReference type="VEuPathDB" id="VectorBase:PPAI003480"/>
<dbReference type="EMBL" id="AJVK01003921">
    <property type="status" value="NOT_ANNOTATED_CDS"/>
    <property type="molecule type" value="Genomic_DNA"/>
</dbReference>
<evidence type="ECO:0008006" key="4">
    <source>
        <dbReference type="Google" id="ProtNLM"/>
    </source>
</evidence>
<evidence type="ECO:0000313" key="2">
    <source>
        <dbReference type="EnsemblMetazoa" id="PPAI003480-PA"/>
    </source>
</evidence>
<feature type="compositionally biased region" description="Basic and acidic residues" evidence="1">
    <location>
        <begin position="116"/>
        <end position="125"/>
    </location>
</feature>